<dbReference type="AlphaFoldDB" id="A0A433MYG0"/>
<proteinExistence type="inferred from homology"/>
<dbReference type="Proteomes" id="UP000268857">
    <property type="component" value="Unassembled WGS sequence"/>
</dbReference>
<dbReference type="CDD" id="cd06346">
    <property type="entry name" value="PBP1_ABC_ligand_binding-like"/>
    <property type="match status" value="1"/>
</dbReference>
<evidence type="ECO:0000313" key="8">
    <source>
        <dbReference type="Proteomes" id="UP000268857"/>
    </source>
</evidence>
<dbReference type="GO" id="GO:0006865">
    <property type="term" value="P:amino acid transport"/>
    <property type="evidence" value="ECO:0007669"/>
    <property type="project" value="UniProtKB-KW"/>
</dbReference>
<evidence type="ECO:0000256" key="1">
    <source>
        <dbReference type="ARBA" id="ARBA00010062"/>
    </source>
</evidence>
<feature type="chain" id="PRO_5019407648" evidence="5">
    <location>
        <begin position="30"/>
        <end position="431"/>
    </location>
</feature>
<evidence type="ECO:0000256" key="4">
    <source>
        <dbReference type="ARBA" id="ARBA00022970"/>
    </source>
</evidence>
<sequence length="431" mass="46032">MHAKRMRFFHIRFSLLVLLLLSTSCEFRANSSVSNSLKIGTLLPLTGEISAYGIPMQKTANLLIKTVNACGGVMGKPVTLISVDDQSKPQVGAEAMSKLAYLDKVSGVVGGAGSATSAAAVNIAVRNQIVMISPSSTSPSFTERAKKGDFKGFWFRTAPPDTFQGPVIAQIAQTKGYKKVSILAVNNDYGRGLVNAFIPAFEALGGQIVNKNNLAFYPSNAITFNTEVLNSFQGNPDAVLLIDYSQTGSLVLRSIYERGLLAKTPLILSDGLKDANLSQLVGKSHDGKLILPTANITGTAPSAKGPAFSKFREIYKKAYNGQEPSIYDPNTWDATAALILAAESAKSTAGETIKEHIRTVTNPPGEKVSDVCQALDLIRQGKKINYEGAGSNVDFDSQGDVTGNYDIWTVAGDGSIKVVEQITPENLQAFK</sequence>
<dbReference type="InterPro" id="IPR028081">
    <property type="entry name" value="Leu-bd"/>
</dbReference>
<feature type="signal peptide" evidence="5">
    <location>
        <begin position="1"/>
        <end position="29"/>
    </location>
</feature>
<keyword evidence="4" id="KW-0029">Amino-acid transport</keyword>
<dbReference type="Gene3D" id="3.40.50.2300">
    <property type="match status" value="2"/>
</dbReference>
<dbReference type="InterPro" id="IPR028082">
    <property type="entry name" value="Peripla_BP_I"/>
</dbReference>
<evidence type="ECO:0000256" key="3">
    <source>
        <dbReference type="ARBA" id="ARBA00022729"/>
    </source>
</evidence>
<feature type="domain" description="Leucine-binding protein" evidence="6">
    <location>
        <begin position="37"/>
        <end position="361"/>
    </location>
</feature>
<keyword evidence="2" id="KW-0813">Transport</keyword>
<dbReference type="PRINTS" id="PR00337">
    <property type="entry name" value="LEUILEVALBP"/>
</dbReference>
<dbReference type="Pfam" id="PF13458">
    <property type="entry name" value="Peripla_BP_6"/>
    <property type="match status" value="1"/>
</dbReference>
<dbReference type="SUPFAM" id="SSF53822">
    <property type="entry name" value="Periplasmic binding protein-like I"/>
    <property type="match status" value="1"/>
</dbReference>
<accession>A0A433MYG0</accession>
<organism evidence="7 8">
    <name type="scientific">Chlorogloeopsis fritschii PCC 6912</name>
    <dbReference type="NCBI Taxonomy" id="211165"/>
    <lineage>
        <taxon>Bacteria</taxon>
        <taxon>Bacillati</taxon>
        <taxon>Cyanobacteriota</taxon>
        <taxon>Cyanophyceae</taxon>
        <taxon>Nostocales</taxon>
        <taxon>Chlorogloeopsidaceae</taxon>
        <taxon>Chlorogloeopsis</taxon>
    </lineage>
</organism>
<reference evidence="7 8" key="1">
    <citation type="journal article" date="2019" name="Genome Biol. Evol.">
        <title>Day and night: Metabolic profiles and evolutionary relationships of six axenic non-marine cyanobacteria.</title>
        <authorList>
            <person name="Will S.E."/>
            <person name="Henke P."/>
            <person name="Boedeker C."/>
            <person name="Huang S."/>
            <person name="Brinkmann H."/>
            <person name="Rohde M."/>
            <person name="Jarek M."/>
            <person name="Friedl T."/>
            <person name="Seufert S."/>
            <person name="Schumacher M."/>
            <person name="Overmann J."/>
            <person name="Neumann-Schaal M."/>
            <person name="Petersen J."/>
        </authorList>
    </citation>
    <scope>NUCLEOTIDE SEQUENCE [LARGE SCALE GENOMIC DNA]</scope>
    <source>
        <strain evidence="7 8">PCC 6912</strain>
    </source>
</reference>
<dbReference type="PANTHER" id="PTHR30483:SF6">
    <property type="entry name" value="PERIPLASMIC BINDING PROTEIN OF ABC TRANSPORTER FOR NATURAL AMINO ACIDS"/>
    <property type="match status" value="1"/>
</dbReference>
<keyword evidence="3 5" id="KW-0732">Signal</keyword>
<dbReference type="InterPro" id="IPR051010">
    <property type="entry name" value="BCAA_transport"/>
</dbReference>
<evidence type="ECO:0000313" key="7">
    <source>
        <dbReference type="EMBL" id="RUR73388.1"/>
    </source>
</evidence>
<dbReference type="InterPro" id="IPR000709">
    <property type="entry name" value="Leu_Ile_Val-bd"/>
</dbReference>
<comment type="caution">
    <text evidence="7">The sequence shown here is derived from an EMBL/GenBank/DDBJ whole genome shotgun (WGS) entry which is preliminary data.</text>
</comment>
<protein>
    <submittedName>
        <fullName evidence="7">Amino acid ABC transporter substrate-binding protein</fullName>
    </submittedName>
</protein>
<dbReference type="PROSITE" id="PS51257">
    <property type="entry name" value="PROKAR_LIPOPROTEIN"/>
    <property type="match status" value="1"/>
</dbReference>
<keyword evidence="8" id="KW-1185">Reference proteome</keyword>
<dbReference type="STRING" id="211165.GCA_000317285_06414"/>
<comment type="similarity">
    <text evidence="1">Belongs to the leucine-binding protein family.</text>
</comment>
<dbReference type="PANTHER" id="PTHR30483">
    <property type="entry name" value="LEUCINE-SPECIFIC-BINDING PROTEIN"/>
    <property type="match status" value="1"/>
</dbReference>
<gene>
    <name evidence="7" type="ORF">PCC6912_57460</name>
</gene>
<evidence type="ECO:0000256" key="2">
    <source>
        <dbReference type="ARBA" id="ARBA00022448"/>
    </source>
</evidence>
<name>A0A433MYG0_CHLFR</name>
<evidence type="ECO:0000256" key="5">
    <source>
        <dbReference type="SAM" id="SignalP"/>
    </source>
</evidence>
<dbReference type="EMBL" id="RSCJ01000036">
    <property type="protein sequence ID" value="RUR73388.1"/>
    <property type="molecule type" value="Genomic_DNA"/>
</dbReference>
<evidence type="ECO:0000259" key="6">
    <source>
        <dbReference type="Pfam" id="PF13458"/>
    </source>
</evidence>